<feature type="domain" description="ABC transporter" evidence="10">
    <location>
        <begin position="1053"/>
        <end position="1291"/>
    </location>
</feature>
<dbReference type="Gene3D" id="1.20.1560.10">
    <property type="entry name" value="ABC transporter type 1, transmembrane domain"/>
    <property type="match status" value="2"/>
</dbReference>
<keyword evidence="5" id="KW-0067">ATP-binding</keyword>
<evidence type="ECO:0000256" key="8">
    <source>
        <dbReference type="SAM" id="MobiDB-lite"/>
    </source>
</evidence>
<dbReference type="OrthoDB" id="6500128at2759"/>
<evidence type="ECO:0000256" key="5">
    <source>
        <dbReference type="ARBA" id="ARBA00022840"/>
    </source>
</evidence>
<dbReference type="InterPro" id="IPR017871">
    <property type="entry name" value="ABC_transporter-like_CS"/>
</dbReference>
<feature type="transmembrane region" description="Helical" evidence="9">
    <location>
        <begin position="989"/>
        <end position="1010"/>
    </location>
</feature>
<keyword evidence="7 9" id="KW-0472">Membrane</keyword>
<dbReference type="GO" id="GO:0005886">
    <property type="term" value="C:plasma membrane"/>
    <property type="evidence" value="ECO:0007669"/>
    <property type="project" value="UniProtKB-SubCell"/>
</dbReference>
<feature type="transmembrane region" description="Helical" evidence="9">
    <location>
        <begin position="80"/>
        <end position="104"/>
    </location>
</feature>
<dbReference type="InterPro" id="IPR039421">
    <property type="entry name" value="Type_1_exporter"/>
</dbReference>
<dbReference type="CDD" id="cd03249">
    <property type="entry name" value="ABC_MTABC3_MDL1_MDL2"/>
    <property type="match status" value="2"/>
</dbReference>
<name>A0A1L9R5D6_ASPWE</name>
<dbReference type="CDD" id="cd18577">
    <property type="entry name" value="ABC_6TM_Pgp_ABCB1_D1_like"/>
    <property type="match status" value="1"/>
</dbReference>
<dbReference type="VEuPathDB" id="FungiDB:ASPWEDRAFT_45686"/>
<evidence type="ECO:0000313" key="13">
    <source>
        <dbReference type="Proteomes" id="UP000184383"/>
    </source>
</evidence>
<dbReference type="InterPro" id="IPR027417">
    <property type="entry name" value="P-loop_NTPase"/>
</dbReference>
<dbReference type="EMBL" id="KV878217">
    <property type="protein sequence ID" value="OJJ30103.1"/>
    <property type="molecule type" value="Genomic_DNA"/>
</dbReference>
<evidence type="ECO:0000256" key="1">
    <source>
        <dbReference type="ARBA" id="ARBA00004651"/>
    </source>
</evidence>
<dbReference type="FunFam" id="3.40.50.300:FF:000916">
    <property type="entry name" value="ABC transporter B family member 9"/>
    <property type="match status" value="1"/>
</dbReference>
<dbReference type="FunFam" id="1.20.1560.10:FF:000102">
    <property type="entry name" value="ABC multidrug transporter Mdr1"/>
    <property type="match status" value="1"/>
</dbReference>
<feature type="domain" description="ABC transmembrane type-1" evidence="11">
    <location>
        <begin position="84"/>
        <end position="374"/>
    </location>
</feature>
<dbReference type="InterPro" id="IPR036640">
    <property type="entry name" value="ABC1_TM_sf"/>
</dbReference>
<dbReference type="PROSITE" id="PS50893">
    <property type="entry name" value="ABC_TRANSPORTER_2"/>
    <property type="match status" value="2"/>
</dbReference>
<gene>
    <name evidence="12" type="ORF">ASPWEDRAFT_45686</name>
</gene>
<organism evidence="12 13">
    <name type="scientific">Aspergillus wentii DTO 134E9</name>
    <dbReference type="NCBI Taxonomy" id="1073089"/>
    <lineage>
        <taxon>Eukaryota</taxon>
        <taxon>Fungi</taxon>
        <taxon>Dikarya</taxon>
        <taxon>Ascomycota</taxon>
        <taxon>Pezizomycotina</taxon>
        <taxon>Eurotiomycetes</taxon>
        <taxon>Eurotiomycetidae</taxon>
        <taxon>Eurotiales</taxon>
        <taxon>Aspergillaceae</taxon>
        <taxon>Aspergillus</taxon>
        <taxon>Aspergillus subgen. Cremei</taxon>
    </lineage>
</organism>
<evidence type="ECO:0000259" key="10">
    <source>
        <dbReference type="PROSITE" id="PS50893"/>
    </source>
</evidence>
<dbReference type="Pfam" id="PF00664">
    <property type="entry name" value="ABC_membrane"/>
    <property type="match status" value="2"/>
</dbReference>
<dbReference type="PANTHER" id="PTHR43394:SF27">
    <property type="entry name" value="ATP-DEPENDENT TRANSLOCASE ABCB1-LIKE"/>
    <property type="match status" value="1"/>
</dbReference>
<feature type="transmembrane region" description="Helical" evidence="9">
    <location>
        <begin position="842"/>
        <end position="867"/>
    </location>
</feature>
<dbReference type="InterPro" id="IPR003439">
    <property type="entry name" value="ABC_transporter-like_ATP-bd"/>
</dbReference>
<evidence type="ECO:0000256" key="4">
    <source>
        <dbReference type="ARBA" id="ARBA00022741"/>
    </source>
</evidence>
<evidence type="ECO:0000256" key="6">
    <source>
        <dbReference type="ARBA" id="ARBA00022989"/>
    </source>
</evidence>
<accession>A0A1L9R5D6</accession>
<keyword evidence="4" id="KW-0547">Nucleotide-binding</keyword>
<comment type="subcellular location">
    <subcellularLocation>
        <location evidence="1">Cell membrane</location>
        <topology evidence="1">Multi-pass membrane protein</topology>
    </subcellularLocation>
</comment>
<feature type="transmembrane region" description="Helical" evidence="9">
    <location>
        <begin position="957"/>
        <end position="977"/>
    </location>
</feature>
<protein>
    <recommendedName>
        <fullName evidence="14">ABC transporter</fullName>
    </recommendedName>
</protein>
<dbReference type="PROSITE" id="PS50929">
    <property type="entry name" value="ABC_TM1F"/>
    <property type="match status" value="2"/>
</dbReference>
<feature type="transmembrane region" description="Helical" evidence="9">
    <location>
        <begin position="345"/>
        <end position="366"/>
    </location>
</feature>
<reference evidence="13" key="1">
    <citation type="journal article" date="2017" name="Genome Biol.">
        <title>Comparative genomics reveals high biological diversity and specific adaptations in the industrially and medically important fungal genus Aspergillus.</title>
        <authorList>
            <person name="de Vries R.P."/>
            <person name="Riley R."/>
            <person name="Wiebenga A."/>
            <person name="Aguilar-Osorio G."/>
            <person name="Amillis S."/>
            <person name="Uchima C.A."/>
            <person name="Anderluh G."/>
            <person name="Asadollahi M."/>
            <person name="Askin M."/>
            <person name="Barry K."/>
            <person name="Battaglia E."/>
            <person name="Bayram O."/>
            <person name="Benocci T."/>
            <person name="Braus-Stromeyer S.A."/>
            <person name="Caldana C."/>
            <person name="Canovas D."/>
            <person name="Cerqueira G.C."/>
            <person name="Chen F."/>
            <person name="Chen W."/>
            <person name="Choi C."/>
            <person name="Clum A."/>
            <person name="Dos Santos R.A."/>
            <person name="Damasio A.R."/>
            <person name="Diallinas G."/>
            <person name="Emri T."/>
            <person name="Fekete E."/>
            <person name="Flipphi M."/>
            <person name="Freyberg S."/>
            <person name="Gallo A."/>
            <person name="Gournas C."/>
            <person name="Habgood R."/>
            <person name="Hainaut M."/>
            <person name="Harispe M.L."/>
            <person name="Henrissat B."/>
            <person name="Hilden K.S."/>
            <person name="Hope R."/>
            <person name="Hossain A."/>
            <person name="Karabika E."/>
            <person name="Karaffa L."/>
            <person name="Karanyi Z."/>
            <person name="Krasevec N."/>
            <person name="Kuo A."/>
            <person name="Kusch H."/>
            <person name="LaButti K."/>
            <person name="Lagendijk E.L."/>
            <person name="Lapidus A."/>
            <person name="Levasseur A."/>
            <person name="Lindquist E."/>
            <person name="Lipzen A."/>
            <person name="Logrieco A.F."/>
            <person name="MacCabe A."/>
            <person name="Maekelae M.R."/>
            <person name="Malavazi I."/>
            <person name="Melin P."/>
            <person name="Meyer V."/>
            <person name="Mielnichuk N."/>
            <person name="Miskei M."/>
            <person name="Molnar A.P."/>
            <person name="Mule G."/>
            <person name="Ngan C.Y."/>
            <person name="Orejas M."/>
            <person name="Orosz E."/>
            <person name="Ouedraogo J.P."/>
            <person name="Overkamp K.M."/>
            <person name="Park H.-S."/>
            <person name="Perrone G."/>
            <person name="Piumi F."/>
            <person name="Punt P.J."/>
            <person name="Ram A.F."/>
            <person name="Ramon A."/>
            <person name="Rauscher S."/>
            <person name="Record E."/>
            <person name="Riano-Pachon D.M."/>
            <person name="Robert V."/>
            <person name="Roehrig J."/>
            <person name="Ruller R."/>
            <person name="Salamov A."/>
            <person name="Salih N.S."/>
            <person name="Samson R.A."/>
            <person name="Sandor E."/>
            <person name="Sanguinetti M."/>
            <person name="Schuetze T."/>
            <person name="Sepcic K."/>
            <person name="Shelest E."/>
            <person name="Sherlock G."/>
            <person name="Sophianopoulou V."/>
            <person name="Squina F.M."/>
            <person name="Sun H."/>
            <person name="Susca A."/>
            <person name="Todd R.B."/>
            <person name="Tsang A."/>
            <person name="Unkles S.E."/>
            <person name="van de Wiele N."/>
            <person name="van Rossen-Uffink D."/>
            <person name="Oliveira J.V."/>
            <person name="Vesth T.C."/>
            <person name="Visser J."/>
            <person name="Yu J.-H."/>
            <person name="Zhou M."/>
            <person name="Andersen M.R."/>
            <person name="Archer D.B."/>
            <person name="Baker S.E."/>
            <person name="Benoit I."/>
            <person name="Brakhage A.A."/>
            <person name="Braus G.H."/>
            <person name="Fischer R."/>
            <person name="Frisvad J.C."/>
            <person name="Goldman G.H."/>
            <person name="Houbraken J."/>
            <person name="Oakley B."/>
            <person name="Pocsi I."/>
            <person name="Scazzocchio C."/>
            <person name="Seiboth B."/>
            <person name="vanKuyk P.A."/>
            <person name="Wortman J."/>
            <person name="Dyer P.S."/>
            <person name="Grigoriev I.V."/>
        </authorList>
    </citation>
    <scope>NUCLEOTIDE SEQUENCE [LARGE SCALE GENOMIC DNA]</scope>
    <source>
        <strain evidence="13">DTO 134E9</strain>
    </source>
</reference>
<dbReference type="GO" id="GO:0005743">
    <property type="term" value="C:mitochondrial inner membrane"/>
    <property type="evidence" value="ECO:0007669"/>
    <property type="project" value="TreeGrafter"/>
</dbReference>
<evidence type="ECO:0000256" key="7">
    <source>
        <dbReference type="ARBA" id="ARBA00023136"/>
    </source>
</evidence>
<dbReference type="SUPFAM" id="SSF90123">
    <property type="entry name" value="ABC transporter transmembrane region"/>
    <property type="match status" value="2"/>
</dbReference>
<feature type="transmembrane region" description="Helical" evidence="9">
    <location>
        <begin position="727"/>
        <end position="746"/>
    </location>
</feature>
<dbReference type="Gene3D" id="3.40.50.300">
    <property type="entry name" value="P-loop containing nucleotide triphosphate hydrolases"/>
    <property type="match status" value="2"/>
</dbReference>
<dbReference type="SUPFAM" id="SSF52540">
    <property type="entry name" value="P-loop containing nucleoside triphosphate hydrolases"/>
    <property type="match status" value="2"/>
</dbReference>
<feature type="transmembrane region" description="Helical" evidence="9">
    <location>
        <begin position="310"/>
        <end position="333"/>
    </location>
</feature>
<keyword evidence="3 9" id="KW-0812">Transmembrane</keyword>
<dbReference type="PANTHER" id="PTHR43394">
    <property type="entry name" value="ATP-DEPENDENT PERMEASE MDL1, MITOCHONDRIAL"/>
    <property type="match status" value="1"/>
</dbReference>
<feature type="transmembrane region" description="Helical" evidence="9">
    <location>
        <begin position="207"/>
        <end position="226"/>
    </location>
</feature>
<evidence type="ECO:0000256" key="2">
    <source>
        <dbReference type="ARBA" id="ARBA00007577"/>
    </source>
</evidence>
<dbReference type="GO" id="GO:0016887">
    <property type="term" value="F:ATP hydrolysis activity"/>
    <property type="evidence" value="ECO:0007669"/>
    <property type="project" value="InterPro"/>
</dbReference>
<evidence type="ECO:0000256" key="9">
    <source>
        <dbReference type="SAM" id="Phobius"/>
    </source>
</evidence>
<feature type="transmembrane region" description="Helical" evidence="9">
    <location>
        <begin position="132"/>
        <end position="155"/>
    </location>
</feature>
<evidence type="ECO:0000259" key="11">
    <source>
        <dbReference type="PROSITE" id="PS50929"/>
    </source>
</evidence>
<evidence type="ECO:0000256" key="3">
    <source>
        <dbReference type="ARBA" id="ARBA00022692"/>
    </source>
</evidence>
<feature type="transmembrane region" description="Helical" evidence="9">
    <location>
        <begin position="779"/>
        <end position="805"/>
    </location>
</feature>
<feature type="transmembrane region" description="Helical" evidence="9">
    <location>
        <begin position="873"/>
        <end position="894"/>
    </location>
</feature>
<dbReference type="RefSeq" id="XP_040683780.1">
    <property type="nucleotide sequence ID" value="XM_040836599.1"/>
</dbReference>
<feature type="domain" description="ABC transmembrane type-1" evidence="11">
    <location>
        <begin position="731"/>
        <end position="1018"/>
    </location>
</feature>
<keyword evidence="6 9" id="KW-1133">Transmembrane helix</keyword>
<dbReference type="SMART" id="SM00382">
    <property type="entry name" value="AAA"/>
    <property type="match status" value="2"/>
</dbReference>
<dbReference type="GeneID" id="63752447"/>
<keyword evidence="13" id="KW-1185">Reference proteome</keyword>
<evidence type="ECO:0000313" key="12">
    <source>
        <dbReference type="EMBL" id="OJJ30103.1"/>
    </source>
</evidence>
<dbReference type="Proteomes" id="UP000184383">
    <property type="component" value="Unassembled WGS sequence"/>
</dbReference>
<dbReference type="GO" id="GO:0005524">
    <property type="term" value="F:ATP binding"/>
    <property type="evidence" value="ECO:0007669"/>
    <property type="project" value="UniProtKB-KW"/>
</dbReference>
<dbReference type="FunFam" id="3.40.50.300:FF:000251">
    <property type="entry name" value="ABC transporter B family member 19"/>
    <property type="match status" value="1"/>
</dbReference>
<feature type="transmembrane region" description="Helical" evidence="9">
    <location>
        <begin position="232"/>
        <end position="253"/>
    </location>
</feature>
<dbReference type="STRING" id="1073089.A0A1L9R5D6"/>
<sequence>MALPCCGFTAPGTQQPREDVKTKAMKGRKPGYENSENGEAKDPFSHLPPPERQILRDQVYLAESQTGYWTLFRYATKWDLVIMVISGSCAVVAGVALPMVAVLFGSITNTFRDFYVGSLTQAEFNHKLGSVVIYYVYLSIVEFFSSYAQTVGFLYTGDRLTTRIRTNYLAACLRQNMGFFDKTGSGEITTRITADTNLIQNGISDKLGTSLTAMATFVTALMIGFVSFWKLALIMIGGVLVIIGIMAICGVLITRYQKQALHVYAEGGTFVEETLGAIRAATAFNTQEKLARHYDRYLHAAQRWDQRAKLMVALSIGAMFSTIYLNYALAFWVGGRFVASAETTVGHVLTILMSTMTGAFALGSIAPNLQAFATASSAGLKIFSVIDRSPPVDSASASGHTLDDVRGEIEFRGIRHIYPSRPDVVVLPDFSLTVPAGKMTALVGASGSGKSTIVGLLERFYNPVRGQILLDGVDIAELNVGWLRRQIALVSQEPTLFGGTVYENIRLGLAGTELETADEEEVRRRIYDAATLANAHGFIVRLPEGYQTNVGERGFLLSGGQKQRIAIARALISNPRILLLDEPTSALDMKSEAAVSRALDAGAAGRTTIVIAHRLTTIKKADNIVLMDRGRIVEQGTHQRLLQNPESIYRRMFNAQRISRTARLRLSVFDDPFWLEQADDGKAELQLGVKVFASAVAPAVSDIQPPSPSYSIWSLGKMILAFNRRDWQLMVLGLGAAAMCGTGNPVQSVFFAKEVVSLAQPPSEAAAIRSDSRFWSLMYVLLAGTLFGAFCAQGLAFAVCSARLVRRVRDRAFRALLRQDLEYFDRADVGSLTSLLSTEATFVAGLSGATLGTILTVKTTLLAAIVVSCALGWKLALVCTATMPVLLACGFFRFEVLFKLHKRAAKAYESSAGYACEAIAAIETVASLTCENVILSQFQAQLDAQGRRSVRLYYRSAALYAFSQAAVLLVIGLGFWYGGTLIGKREYSLLHFFICFSAIIFGTQSAGSLFSFAPDMGKARAAAAVLRQLFDRVPSIDSWSTGGDRLPSVEGEIEFRDVQFAYATRPNRQVLRGLNLTIKPGQWVALVGSSGSGKSTVVSLLERFYDPQSGGIYVDGRDIRSLNVSNYRFFLTLVGQEPTIYSGSIRENILHGTMRTDVTEEEILTILQQANIHDFIMSLPDGLDTIVGSRGSMLSGGQKQRVAIARALIRDPRILLFDEATSALDPESEAAVQRALETAMKGRTTITVAHRLSTIRKADTIYVFHEGRVVETGTHQELMDLRGRYFDLVSSQD</sequence>
<feature type="region of interest" description="Disordered" evidence="8">
    <location>
        <begin position="1"/>
        <end position="46"/>
    </location>
</feature>
<comment type="similarity">
    <text evidence="2">Belongs to the ABC transporter superfamily. ABCB family. Multidrug resistance exporter (TC 3.A.1.201) subfamily.</text>
</comment>
<evidence type="ECO:0008006" key="14">
    <source>
        <dbReference type="Google" id="ProtNLM"/>
    </source>
</evidence>
<dbReference type="InterPro" id="IPR003593">
    <property type="entry name" value="AAA+_ATPase"/>
</dbReference>
<dbReference type="Pfam" id="PF00005">
    <property type="entry name" value="ABC_tran"/>
    <property type="match status" value="2"/>
</dbReference>
<dbReference type="InterPro" id="IPR011527">
    <property type="entry name" value="ABC1_TM_dom"/>
</dbReference>
<dbReference type="GO" id="GO:0015421">
    <property type="term" value="F:ABC-type oligopeptide transporter activity"/>
    <property type="evidence" value="ECO:0007669"/>
    <property type="project" value="TreeGrafter"/>
</dbReference>
<feature type="domain" description="ABC transporter" evidence="10">
    <location>
        <begin position="409"/>
        <end position="654"/>
    </location>
</feature>
<dbReference type="PROSITE" id="PS00211">
    <property type="entry name" value="ABC_TRANSPORTER_1"/>
    <property type="match status" value="2"/>
</dbReference>
<proteinExistence type="inferred from homology"/>
<dbReference type="GO" id="GO:0090374">
    <property type="term" value="P:oligopeptide export from mitochondrion"/>
    <property type="evidence" value="ECO:0007669"/>
    <property type="project" value="TreeGrafter"/>
</dbReference>
<dbReference type="CDD" id="cd18578">
    <property type="entry name" value="ABC_6TM_Pgp_ABCB1_D2_like"/>
    <property type="match status" value="1"/>
</dbReference>